<dbReference type="AlphaFoldDB" id="A0A212L3P2"/>
<evidence type="ECO:0000256" key="1">
    <source>
        <dbReference type="SAM" id="MobiDB-lite"/>
    </source>
</evidence>
<sequence length="143" mass="15833">MFTVEDWPHRIQERTEPKNSRFGEFIQPFAGFGLAGGQALSRKLSTTRFWPALSKSTVTLLPSTAATEPGQGGAEREDVRRTASPWPLVGRTSGPSVNSENRPLRPEGPPRSYAGFSLMKMTCNIILENAFLPHGGIFYLLRQ</sequence>
<dbReference type="EMBL" id="FMJD01000002">
    <property type="protein sequence ID" value="SCM72194.1"/>
    <property type="molecule type" value="Genomic_DNA"/>
</dbReference>
<proteinExistence type="predicted"/>
<protein>
    <submittedName>
        <fullName evidence="2">Uncharacterized protein</fullName>
    </submittedName>
</protein>
<name>A0A212L3P2_9HYPH</name>
<organism evidence="2">
    <name type="scientific">uncultured Pleomorphomonas sp</name>
    <dbReference type="NCBI Taxonomy" id="442121"/>
    <lineage>
        <taxon>Bacteria</taxon>
        <taxon>Pseudomonadati</taxon>
        <taxon>Pseudomonadota</taxon>
        <taxon>Alphaproteobacteria</taxon>
        <taxon>Hyphomicrobiales</taxon>
        <taxon>Pleomorphomonadaceae</taxon>
        <taxon>Pleomorphomonas</taxon>
        <taxon>environmental samples</taxon>
    </lineage>
</organism>
<gene>
    <name evidence="2" type="ORF">KL86PLE_100499</name>
</gene>
<evidence type="ECO:0000313" key="2">
    <source>
        <dbReference type="EMBL" id="SCM72194.1"/>
    </source>
</evidence>
<reference evidence="2" key="1">
    <citation type="submission" date="2016-08" db="EMBL/GenBank/DDBJ databases">
        <authorList>
            <person name="Seilhamer J.J."/>
        </authorList>
    </citation>
    <scope>NUCLEOTIDE SEQUENCE</scope>
    <source>
        <strain evidence="2">86</strain>
    </source>
</reference>
<feature type="region of interest" description="Disordered" evidence="1">
    <location>
        <begin position="63"/>
        <end position="108"/>
    </location>
</feature>
<accession>A0A212L3P2</accession>